<name>A0A5S4Y9R5_9BRAD</name>
<protein>
    <submittedName>
        <fullName evidence="3">Uncharacterized protein</fullName>
    </submittedName>
</protein>
<gene>
    <name evidence="3" type="ORF">FXV83_41845</name>
</gene>
<organism evidence="3 4">
    <name type="scientific">Bradyrhizobium hipponense</name>
    <dbReference type="NCBI Taxonomy" id="2605638"/>
    <lineage>
        <taxon>Bacteria</taxon>
        <taxon>Pseudomonadati</taxon>
        <taxon>Pseudomonadota</taxon>
        <taxon>Alphaproteobacteria</taxon>
        <taxon>Hyphomicrobiales</taxon>
        <taxon>Nitrobacteraceae</taxon>
        <taxon>Bradyrhizobium</taxon>
    </lineage>
</organism>
<reference evidence="3 4" key="1">
    <citation type="submission" date="2019-08" db="EMBL/GenBank/DDBJ databases">
        <title>Bradyrhizobium hipponensis sp. nov., a rhizobium isolated from a Lupinus angustifolius root nodule in Tunisia.</title>
        <authorList>
            <person name="Off K."/>
            <person name="Rejili M."/>
            <person name="Mars M."/>
            <person name="Brachmann A."/>
            <person name="Marin M."/>
        </authorList>
    </citation>
    <scope>NUCLEOTIDE SEQUENCE [LARGE SCALE GENOMIC DNA]</scope>
    <source>
        <strain evidence="4">aSej3</strain>
    </source>
</reference>
<keyword evidence="4" id="KW-1185">Reference proteome</keyword>
<comment type="caution">
    <text evidence="3">The sequence shown here is derived from an EMBL/GenBank/DDBJ whole genome shotgun (WGS) entry which is preliminary data.</text>
</comment>
<evidence type="ECO:0000313" key="3">
    <source>
        <dbReference type="EMBL" id="TYO60803.1"/>
    </source>
</evidence>
<feature type="coiled-coil region" evidence="1">
    <location>
        <begin position="40"/>
        <end position="67"/>
    </location>
</feature>
<feature type="region of interest" description="Disordered" evidence="2">
    <location>
        <begin position="1"/>
        <end position="36"/>
    </location>
</feature>
<evidence type="ECO:0000256" key="2">
    <source>
        <dbReference type="SAM" id="MobiDB-lite"/>
    </source>
</evidence>
<evidence type="ECO:0000256" key="1">
    <source>
        <dbReference type="SAM" id="Coils"/>
    </source>
</evidence>
<proteinExistence type="predicted"/>
<dbReference type="AlphaFoldDB" id="A0A5S4Y9R5"/>
<dbReference type="Proteomes" id="UP000324797">
    <property type="component" value="Unassembled WGS sequence"/>
</dbReference>
<sequence length="72" mass="8299">MLGEKRKAQMSRDVTSPSHWLQRAAQTRAKAQRTRDAVARDRLITMAEEYDQLAEQAERQLEDQSESRPIGT</sequence>
<keyword evidence="1" id="KW-0175">Coiled coil</keyword>
<evidence type="ECO:0000313" key="4">
    <source>
        <dbReference type="Proteomes" id="UP000324797"/>
    </source>
</evidence>
<dbReference type="RefSeq" id="WP_148745826.1">
    <property type="nucleotide sequence ID" value="NZ_VSTH01000280.1"/>
</dbReference>
<dbReference type="EMBL" id="VSTH01000280">
    <property type="protein sequence ID" value="TYO60803.1"/>
    <property type="molecule type" value="Genomic_DNA"/>
</dbReference>
<accession>A0A5S4Y9R5</accession>